<evidence type="ECO:0000313" key="2">
    <source>
        <dbReference type="EMBL" id="KUI65960.1"/>
    </source>
</evidence>
<feature type="region of interest" description="Disordered" evidence="1">
    <location>
        <begin position="196"/>
        <end position="507"/>
    </location>
</feature>
<feature type="compositionally biased region" description="Basic and acidic residues" evidence="1">
    <location>
        <begin position="246"/>
        <end position="263"/>
    </location>
</feature>
<feature type="compositionally biased region" description="Polar residues" evidence="1">
    <location>
        <begin position="440"/>
        <end position="449"/>
    </location>
</feature>
<sequence length="507" mass="57285">MSEHGYYRVNEDWLLPEVPPVEVPDWQNEWLFPGHLWGPSCPKKDYNWPSWKFGMRRRDMFTTLPRRFNLIAVPLLDMDVFGHDVMELSRVSNDKEELFRRMAERQDQRRKELYDIWYETWTQLMLHPELLQKTWEEKHQDMRRIYHFSSFDALARFFACHLPTEGSGMSSIPVPPETDQDPSSPASMATAYTHLSSDHDTIPQIRREPPPRDIFATVPPKPTPVRPTTPSASSRVETISPRSRTISRESRESGRIRYSEPLRRSNRLQQKQVVEEDPQPPPPDMGGDAASSGGKRKRGQANNHIQAAATVGEPNAKRRKDTGTTGGKRKRGQEEDHNPTTMAQEESSAKRRRGQEEGHDLRARPTRRGGRLGARERRKDTGTSSGKGKKGQEEGHNLTNGTQGESSIKRKRNDIDTRSPPPVTIPRSKRKRESDEADNQGPQISQKQEGSGAKRRKSGEDTIPLQDIASPPGPPGLQTTRGASTASRAARAGRGQGKGRARARATS</sequence>
<name>A0A194VQ58_CYTMA</name>
<feature type="compositionally biased region" description="Basic residues" evidence="1">
    <location>
        <begin position="497"/>
        <end position="507"/>
    </location>
</feature>
<feature type="compositionally biased region" description="Basic and acidic residues" evidence="1">
    <location>
        <begin position="196"/>
        <end position="211"/>
    </location>
</feature>
<dbReference type="AlphaFoldDB" id="A0A194VQ58"/>
<dbReference type="Proteomes" id="UP000078559">
    <property type="component" value="Chromosome 2"/>
</dbReference>
<evidence type="ECO:0000313" key="3">
    <source>
        <dbReference type="Proteomes" id="UP000078559"/>
    </source>
</evidence>
<organism evidence="2 3">
    <name type="scientific">Cytospora mali</name>
    <name type="common">Apple Valsa canker fungus</name>
    <name type="synonym">Valsa mali</name>
    <dbReference type="NCBI Taxonomy" id="578113"/>
    <lineage>
        <taxon>Eukaryota</taxon>
        <taxon>Fungi</taxon>
        <taxon>Dikarya</taxon>
        <taxon>Ascomycota</taxon>
        <taxon>Pezizomycotina</taxon>
        <taxon>Sordariomycetes</taxon>
        <taxon>Sordariomycetidae</taxon>
        <taxon>Diaporthales</taxon>
        <taxon>Cytosporaceae</taxon>
        <taxon>Cytospora</taxon>
    </lineage>
</organism>
<keyword evidence="3" id="KW-1185">Reference proteome</keyword>
<accession>A0A194VQ58</accession>
<feature type="compositionally biased region" description="Basic and acidic residues" evidence="1">
    <location>
        <begin position="354"/>
        <end position="363"/>
    </location>
</feature>
<proteinExistence type="predicted"/>
<feature type="region of interest" description="Disordered" evidence="1">
    <location>
        <begin position="169"/>
        <end position="188"/>
    </location>
</feature>
<dbReference type="OrthoDB" id="4366798at2759"/>
<dbReference type="EMBL" id="CM003099">
    <property type="protein sequence ID" value="KUI65960.1"/>
    <property type="molecule type" value="Genomic_DNA"/>
</dbReference>
<gene>
    <name evidence="2" type="ORF">VM1G_02557</name>
</gene>
<evidence type="ECO:0000256" key="1">
    <source>
        <dbReference type="SAM" id="MobiDB-lite"/>
    </source>
</evidence>
<protein>
    <submittedName>
        <fullName evidence="2">Uncharacterized protein</fullName>
    </submittedName>
</protein>
<feature type="compositionally biased region" description="Polar residues" evidence="1">
    <location>
        <begin position="397"/>
        <end position="406"/>
    </location>
</feature>
<feature type="compositionally biased region" description="Low complexity" evidence="1">
    <location>
        <begin position="478"/>
        <end position="493"/>
    </location>
</feature>
<reference evidence="2" key="1">
    <citation type="submission" date="2014-12" db="EMBL/GenBank/DDBJ databases">
        <title>Genome Sequence of Valsa Canker Pathogens Uncovers a Specific Adaption of Colonization on Woody Bark.</title>
        <authorList>
            <person name="Yin Z."/>
            <person name="Liu H."/>
            <person name="Gao X."/>
            <person name="Li Z."/>
            <person name="Song N."/>
            <person name="Ke X."/>
            <person name="Dai Q."/>
            <person name="Wu Y."/>
            <person name="Sun Y."/>
            <person name="Xu J.-R."/>
            <person name="Kang Z.K."/>
            <person name="Wang L."/>
            <person name="Huang L."/>
        </authorList>
    </citation>
    <scope>NUCLEOTIDE SEQUENCE [LARGE SCALE GENOMIC DNA]</scope>
    <source>
        <strain evidence="2">03-8</strain>
    </source>
</reference>